<evidence type="ECO:0000313" key="4">
    <source>
        <dbReference type="WBParaSite" id="TCONS_00002685.p1"/>
    </source>
</evidence>
<organism evidence="3">
    <name type="scientific">Strongyloides stercoralis</name>
    <name type="common">Threadworm</name>
    <dbReference type="NCBI Taxonomy" id="6248"/>
    <lineage>
        <taxon>Eukaryota</taxon>
        <taxon>Metazoa</taxon>
        <taxon>Ecdysozoa</taxon>
        <taxon>Nematoda</taxon>
        <taxon>Chromadorea</taxon>
        <taxon>Rhabditida</taxon>
        <taxon>Tylenchina</taxon>
        <taxon>Panagrolaimomorpha</taxon>
        <taxon>Strongyloidoidea</taxon>
        <taxon>Strongyloididae</taxon>
        <taxon>Strongyloides</taxon>
    </lineage>
</organism>
<keyword evidence="2" id="KW-1185">Reference proteome</keyword>
<sequence length="206" mass="24402">MFFCFKNQKNIEKKPFAKIRVSTSSYNDVDIVEKQIENMKMTFFGNINILILLKFIALLIISCECLTVFLINEEFVMYAFVVFSISSLLFFCAIITAIQEENQKYIFTIMIMFYFKIILMILFIGIVVLSFYNSELIPYIHQYIIQDLIYSMIISTTVIFLTIIQIFLAMKVHKYFELRDELYTIPSVKVHHIRPEIAHVLTKNKY</sequence>
<keyword evidence="1" id="KW-0472">Membrane</keyword>
<feature type="transmembrane region" description="Helical" evidence="1">
    <location>
        <begin position="49"/>
        <end position="71"/>
    </location>
</feature>
<proteinExistence type="predicted"/>
<dbReference type="AlphaFoldDB" id="A0A0K0EHW9"/>
<dbReference type="Proteomes" id="UP000035681">
    <property type="component" value="Unplaced"/>
</dbReference>
<name>A0A0K0EHW9_STRER</name>
<feature type="transmembrane region" description="Helical" evidence="1">
    <location>
        <begin position="77"/>
        <end position="98"/>
    </location>
</feature>
<reference evidence="3" key="1">
    <citation type="submission" date="2015-08" db="UniProtKB">
        <authorList>
            <consortium name="WormBaseParasite"/>
        </authorList>
    </citation>
    <scope>IDENTIFICATION</scope>
</reference>
<protein>
    <submittedName>
        <fullName evidence="3 4">Transmembrane protein</fullName>
    </submittedName>
</protein>
<feature type="transmembrane region" description="Helical" evidence="1">
    <location>
        <begin position="105"/>
        <end position="128"/>
    </location>
</feature>
<evidence type="ECO:0000313" key="3">
    <source>
        <dbReference type="WBParaSite" id="SSTP_0000907400.1"/>
    </source>
</evidence>
<dbReference type="WBParaSite" id="SSTP_0000907400.1">
    <property type="protein sequence ID" value="SSTP_0000907400.1"/>
    <property type="gene ID" value="SSTP_0000907400"/>
</dbReference>
<feature type="transmembrane region" description="Helical" evidence="1">
    <location>
        <begin position="148"/>
        <end position="169"/>
    </location>
</feature>
<evidence type="ECO:0000256" key="1">
    <source>
        <dbReference type="SAM" id="Phobius"/>
    </source>
</evidence>
<keyword evidence="1" id="KW-1133">Transmembrane helix</keyword>
<dbReference type="WBParaSite" id="TCONS_00002685.p1">
    <property type="protein sequence ID" value="TCONS_00002685.p1"/>
    <property type="gene ID" value="XLOC_002513"/>
</dbReference>
<accession>A0A0K0EHW9</accession>
<evidence type="ECO:0000313" key="2">
    <source>
        <dbReference type="Proteomes" id="UP000035681"/>
    </source>
</evidence>
<keyword evidence="1" id="KW-0812">Transmembrane</keyword>